<reference evidence="1" key="1">
    <citation type="submission" date="2019-11" db="EMBL/GenBank/DDBJ databases">
        <title>Nori genome reveals adaptations in red seaweeds to the harsh intertidal environment.</title>
        <authorList>
            <person name="Wang D."/>
            <person name="Mao Y."/>
        </authorList>
    </citation>
    <scope>NUCLEOTIDE SEQUENCE</scope>
    <source>
        <tissue evidence="1">Gametophyte</tissue>
    </source>
</reference>
<accession>A0ACC3CB03</accession>
<proteinExistence type="predicted"/>
<sequence>MGGRAPLFNFTVVAETPTDEDAFTQGFFYANDTFYISTGNVPLPGTPPASTPPDTSSMRRVEPSTGKVLRKVTVGSSHFGEGSTLVHDELAMISWRTQAAWTFDPVSLAITGNWSYEGEGWGIAWDGDEAVYLSNGSSTIQVLHPSNYTTGVPVRTFEVTNAGMPIRRLNELEVVCGELWANVWLTTVIVRIDPVTGRVVGALDMARLLTRMTEAGVWGADKRESGSAVLNGIAWDRGGRPAAAAAATNGTEHSGGAAVTAPRLWVTGKWWPRVFEITVDDPAVDWGACAALKGAGLP</sequence>
<dbReference type="Proteomes" id="UP000798662">
    <property type="component" value="Chromosome 3"/>
</dbReference>
<keyword evidence="2" id="KW-1185">Reference proteome</keyword>
<name>A0ACC3CB03_PYRYE</name>
<evidence type="ECO:0000313" key="2">
    <source>
        <dbReference type="Proteomes" id="UP000798662"/>
    </source>
</evidence>
<evidence type="ECO:0000313" key="1">
    <source>
        <dbReference type="EMBL" id="KAK1867155.1"/>
    </source>
</evidence>
<comment type="caution">
    <text evidence="1">The sequence shown here is derived from an EMBL/GenBank/DDBJ whole genome shotgun (WGS) entry which is preliminary data.</text>
</comment>
<dbReference type="EMBL" id="CM020620">
    <property type="protein sequence ID" value="KAK1867155.1"/>
    <property type="molecule type" value="Genomic_DNA"/>
</dbReference>
<organism evidence="1 2">
    <name type="scientific">Pyropia yezoensis</name>
    <name type="common">Susabi-nori</name>
    <name type="synonym">Porphyra yezoensis</name>
    <dbReference type="NCBI Taxonomy" id="2788"/>
    <lineage>
        <taxon>Eukaryota</taxon>
        <taxon>Rhodophyta</taxon>
        <taxon>Bangiophyceae</taxon>
        <taxon>Bangiales</taxon>
        <taxon>Bangiaceae</taxon>
        <taxon>Pyropia</taxon>
    </lineage>
</organism>
<protein>
    <submittedName>
        <fullName evidence="1">Uncharacterized protein</fullName>
    </submittedName>
</protein>
<gene>
    <name evidence="1" type="ORF">I4F81_009664</name>
</gene>